<dbReference type="AlphaFoldDB" id="A0A1J0A3X2"/>
<accession>A0A1J0A3X2</accession>
<dbReference type="KEGG" id="vte:BHY08_01620"/>
<proteinExistence type="predicted"/>
<name>A0A1J0A3X2_9ENTE</name>
<keyword evidence="2" id="KW-1185">Reference proteome</keyword>
<dbReference type="EMBL" id="CP017267">
    <property type="protein sequence ID" value="APB30637.1"/>
    <property type="molecule type" value="Genomic_DNA"/>
</dbReference>
<protein>
    <submittedName>
        <fullName evidence="1">Uncharacterized protein</fullName>
    </submittedName>
</protein>
<evidence type="ECO:0000313" key="1">
    <source>
        <dbReference type="EMBL" id="APB30637.1"/>
    </source>
</evidence>
<reference evidence="1 2" key="1">
    <citation type="submission" date="2016-09" db="EMBL/GenBank/DDBJ databases">
        <title>Vagococcus teuberi sp. nov., isolated from the Malian artisanal sour milk fene.</title>
        <authorList>
            <person name="Wullschleger S."/>
            <person name="Seifert C."/>
            <person name="Baumgartner S."/>
            <person name="Lacroix C."/>
            <person name="Bonfoh B."/>
            <person name="Stevens M.J."/>
            <person name="Meile L."/>
        </authorList>
    </citation>
    <scope>NUCLEOTIDE SEQUENCE [LARGE SCALE GENOMIC DNA]</scope>
    <source>
        <strain evidence="1 2">DSM 21459</strain>
    </source>
</reference>
<evidence type="ECO:0000313" key="2">
    <source>
        <dbReference type="Proteomes" id="UP000191200"/>
    </source>
</evidence>
<organism evidence="1 2">
    <name type="scientific">Vagococcus teuberi</name>
    <dbReference type="NCBI Taxonomy" id="519472"/>
    <lineage>
        <taxon>Bacteria</taxon>
        <taxon>Bacillati</taxon>
        <taxon>Bacillota</taxon>
        <taxon>Bacilli</taxon>
        <taxon>Lactobacillales</taxon>
        <taxon>Enterococcaceae</taxon>
        <taxon>Vagococcus</taxon>
    </lineage>
</organism>
<dbReference type="Proteomes" id="UP000191200">
    <property type="component" value="Chromosome"/>
</dbReference>
<gene>
    <name evidence="1" type="ORF">BHY08_01620</name>
</gene>
<sequence>MTTKTMKKLCEDDWINYVCSTFSLNLTGSLLSLDLGFKDNYDTSEFSKIKKEQRSFPRELKQVSEEEKKPFDFKRIADIVKAESNTVLLNENKYNYFLNLVSDKIDFPFDKPFTENNLIELVNLTFYSSIPRTSLSPDAFLLYEEIKKKGKKGDVIKTGRKNWKNSLIYSLHRNHNFDSLKIFNAFDELKEKKYIEPIYDHTKKKDIDDNHSNCIKYDIEPKYYVLYVDNIPIGEPEYTYWDDLFKMKISGKSNTVAKAFSSETEAIEAINSKKPLPVKPQYYTIYNIEILEVMKNIFEDWYTALTIQKNIENIHCAQTKIVKTKTYEKMLNPWWQWKILK</sequence>